<organism evidence="7 8">
    <name type="scientific">Slackia heliotrinireducens (strain ATCC 29202 / DSM 20476 / NCTC 11029 / RHS 1)</name>
    <name type="common">Peptococcus heliotrinreducens</name>
    <dbReference type="NCBI Taxonomy" id="471855"/>
    <lineage>
        <taxon>Bacteria</taxon>
        <taxon>Bacillati</taxon>
        <taxon>Actinomycetota</taxon>
        <taxon>Coriobacteriia</taxon>
        <taxon>Eggerthellales</taxon>
        <taxon>Eggerthellaceae</taxon>
        <taxon>Slackia</taxon>
    </lineage>
</organism>
<dbReference type="GO" id="GO:0046872">
    <property type="term" value="F:metal ion binding"/>
    <property type="evidence" value="ECO:0007669"/>
    <property type="project" value="UniProtKB-KW"/>
</dbReference>
<feature type="domain" description="4Fe-4S ferredoxin-type" evidence="6">
    <location>
        <begin position="36"/>
        <end position="66"/>
    </location>
</feature>
<keyword evidence="8" id="KW-1185">Reference proteome</keyword>
<evidence type="ECO:0000256" key="4">
    <source>
        <dbReference type="ARBA" id="ARBA00023014"/>
    </source>
</evidence>
<evidence type="ECO:0000313" key="7">
    <source>
        <dbReference type="EMBL" id="ACV22362.1"/>
    </source>
</evidence>
<dbReference type="GO" id="GO:0051539">
    <property type="term" value="F:4 iron, 4 sulfur cluster binding"/>
    <property type="evidence" value="ECO:0007669"/>
    <property type="project" value="UniProtKB-KW"/>
</dbReference>
<evidence type="ECO:0000259" key="6">
    <source>
        <dbReference type="PROSITE" id="PS51379"/>
    </source>
</evidence>
<dbReference type="PROSITE" id="PS51379">
    <property type="entry name" value="4FE4S_FER_2"/>
    <property type="match status" value="2"/>
</dbReference>
<feature type="compositionally biased region" description="Low complexity" evidence="5">
    <location>
        <begin position="232"/>
        <end position="250"/>
    </location>
</feature>
<evidence type="ECO:0000313" key="8">
    <source>
        <dbReference type="Proteomes" id="UP000002026"/>
    </source>
</evidence>
<dbReference type="InterPro" id="IPR010226">
    <property type="entry name" value="NADH_quinone_OxRdtase_chainI"/>
</dbReference>
<protein>
    <submittedName>
        <fullName evidence="7">NADH:ubiquinone oxidoreductase chain I-like protein</fullName>
    </submittedName>
</protein>
<feature type="compositionally biased region" description="Basic and acidic residues" evidence="5">
    <location>
        <begin position="114"/>
        <end position="132"/>
    </location>
</feature>
<feature type="region of interest" description="Disordered" evidence="5">
    <location>
        <begin position="228"/>
        <end position="250"/>
    </location>
</feature>
<keyword evidence="3" id="KW-0408">Iron</keyword>
<dbReference type="PANTHER" id="PTHR10849">
    <property type="entry name" value="NADH DEHYDROGENASE UBIQUINONE IRON-SULFUR PROTEIN 8, MITOCHONDRIAL"/>
    <property type="match status" value="1"/>
</dbReference>
<feature type="compositionally biased region" description="Low complexity" evidence="5">
    <location>
        <begin position="133"/>
        <end position="145"/>
    </location>
</feature>
<dbReference type="eggNOG" id="COG1143">
    <property type="taxonomic scope" value="Bacteria"/>
</dbReference>
<keyword evidence="7" id="KW-0830">Ubiquinone</keyword>
<feature type="region of interest" description="Disordered" evidence="5">
    <location>
        <begin position="112"/>
        <end position="149"/>
    </location>
</feature>
<dbReference type="STRING" id="471855.Shel_13390"/>
<dbReference type="EMBL" id="CP001684">
    <property type="protein sequence ID" value="ACV22362.1"/>
    <property type="molecule type" value="Genomic_DNA"/>
</dbReference>
<keyword evidence="2" id="KW-0479">Metal-binding</keyword>
<gene>
    <name evidence="7" type="ordered locus">Shel_13390</name>
</gene>
<keyword evidence="1" id="KW-0004">4Fe-4S</keyword>
<proteinExistence type="predicted"/>
<dbReference type="GO" id="GO:0016020">
    <property type="term" value="C:membrane"/>
    <property type="evidence" value="ECO:0007669"/>
    <property type="project" value="InterPro"/>
</dbReference>
<dbReference type="GO" id="GO:0016651">
    <property type="term" value="F:oxidoreductase activity, acting on NAD(P)H"/>
    <property type="evidence" value="ECO:0007669"/>
    <property type="project" value="InterPro"/>
</dbReference>
<dbReference type="Pfam" id="PF13187">
    <property type="entry name" value="Fer4_9"/>
    <property type="match status" value="1"/>
</dbReference>
<sequence>MGSFKLGKMTMRSLFGTPETVLYPVVEPKRHANTRGHIENHAPQDCILCGICMKKCPANAIVVSKPERTWTIDPFRCIRCNECAIACPKQCLSMHMEKSDASKEHAATVVEIPESEKDREKRLAAEARKAEAAKAAPATAPAASADESVQLSPEMEAKIAAMPPEKAAKFRAACIAKAKKEQAAAAPAAASDEVEVVFPEHVAAKLANMSPEKVEKFRAAWIAKKMGGGAGAEPASKPEPAADKPAAAPVQKVAVPELPAEPKELRVPRDLEEKLKLLDPEKAEKFRSAWLAKAKRDAGL</sequence>
<dbReference type="InterPro" id="IPR017896">
    <property type="entry name" value="4Fe4S_Fe-S-bd"/>
</dbReference>
<evidence type="ECO:0000256" key="1">
    <source>
        <dbReference type="ARBA" id="ARBA00022485"/>
    </source>
</evidence>
<dbReference type="InterPro" id="IPR017900">
    <property type="entry name" value="4Fe4S_Fe_S_CS"/>
</dbReference>
<dbReference type="SUPFAM" id="SSF54862">
    <property type="entry name" value="4Fe-4S ferredoxins"/>
    <property type="match status" value="1"/>
</dbReference>
<dbReference type="KEGG" id="shi:Shel_13390"/>
<evidence type="ECO:0000256" key="2">
    <source>
        <dbReference type="ARBA" id="ARBA00022723"/>
    </source>
</evidence>
<dbReference type="RefSeq" id="WP_012798464.1">
    <property type="nucleotide sequence ID" value="NC_013165.1"/>
</dbReference>
<dbReference type="AlphaFoldDB" id="C7N627"/>
<dbReference type="HOGENOM" id="CLU_927176_0_0_11"/>
<dbReference type="Proteomes" id="UP000002026">
    <property type="component" value="Chromosome"/>
</dbReference>
<name>C7N627_SLAHD</name>
<reference evidence="7 8" key="1">
    <citation type="journal article" date="2009" name="Stand. Genomic Sci.">
        <title>Complete genome sequence of Slackia heliotrinireducens type strain (RHS 1).</title>
        <authorList>
            <person name="Pukall R."/>
            <person name="Lapidus A."/>
            <person name="Nolan M."/>
            <person name="Copeland A."/>
            <person name="Glavina Del Rio T."/>
            <person name="Lucas S."/>
            <person name="Chen F."/>
            <person name="Tice H."/>
            <person name="Cheng J.F."/>
            <person name="Chertkov O."/>
            <person name="Bruce D."/>
            <person name="Goodwin L."/>
            <person name="Kuske C."/>
            <person name="Brettin T."/>
            <person name="Detter J.C."/>
            <person name="Han C."/>
            <person name="Pitluck S."/>
            <person name="Pati A."/>
            <person name="Mavrommatis K."/>
            <person name="Ivanova N."/>
            <person name="Ovchinnikova G."/>
            <person name="Chen A."/>
            <person name="Palaniappan K."/>
            <person name="Schneider S."/>
            <person name="Rohde M."/>
            <person name="Chain P."/>
            <person name="D'haeseleer P."/>
            <person name="Goker M."/>
            <person name="Bristow J."/>
            <person name="Eisen J.A."/>
            <person name="Markowitz V."/>
            <person name="Kyrpides N.C."/>
            <person name="Klenk H.P."/>
            <person name="Hugenholtz P."/>
        </authorList>
    </citation>
    <scope>NUCLEOTIDE SEQUENCE [LARGE SCALE GENOMIC DNA]</scope>
    <source>
        <strain evidence="8">ATCC 29202 / DSM 20476 / NCTC 11029 / RHS 1</strain>
    </source>
</reference>
<feature type="domain" description="4Fe-4S ferredoxin-type" evidence="6">
    <location>
        <begin position="68"/>
        <end position="97"/>
    </location>
</feature>
<dbReference type="PROSITE" id="PS00198">
    <property type="entry name" value="4FE4S_FER_1"/>
    <property type="match status" value="2"/>
</dbReference>
<keyword evidence="4" id="KW-0411">Iron-sulfur</keyword>
<evidence type="ECO:0000256" key="3">
    <source>
        <dbReference type="ARBA" id="ARBA00023004"/>
    </source>
</evidence>
<dbReference type="Gene3D" id="3.30.70.3270">
    <property type="match status" value="1"/>
</dbReference>
<accession>C7N627</accession>
<evidence type="ECO:0000256" key="5">
    <source>
        <dbReference type="SAM" id="MobiDB-lite"/>
    </source>
</evidence>